<dbReference type="OrthoDB" id="5979581at2759"/>
<dbReference type="GO" id="GO:0004672">
    <property type="term" value="F:protein kinase activity"/>
    <property type="evidence" value="ECO:0007669"/>
    <property type="project" value="InterPro"/>
</dbReference>
<feature type="compositionally biased region" description="Low complexity" evidence="2">
    <location>
        <begin position="442"/>
        <end position="456"/>
    </location>
</feature>
<evidence type="ECO:0000256" key="2">
    <source>
        <dbReference type="SAM" id="MobiDB-lite"/>
    </source>
</evidence>
<organism evidence="4 5">
    <name type="scientific">Schizopora paradoxa</name>
    <dbReference type="NCBI Taxonomy" id="27342"/>
    <lineage>
        <taxon>Eukaryota</taxon>
        <taxon>Fungi</taxon>
        <taxon>Dikarya</taxon>
        <taxon>Basidiomycota</taxon>
        <taxon>Agaricomycotina</taxon>
        <taxon>Agaricomycetes</taxon>
        <taxon>Hymenochaetales</taxon>
        <taxon>Schizoporaceae</taxon>
        <taxon>Schizopora</taxon>
    </lineage>
</organism>
<dbReference type="STRING" id="27342.A0A0H2R6Z4"/>
<dbReference type="InterPro" id="IPR017441">
    <property type="entry name" value="Protein_kinase_ATP_BS"/>
</dbReference>
<keyword evidence="4" id="KW-0808">Transferase</keyword>
<dbReference type="InterPro" id="IPR011009">
    <property type="entry name" value="Kinase-like_dom_sf"/>
</dbReference>
<feature type="domain" description="Protein kinase" evidence="3">
    <location>
        <begin position="17"/>
        <end position="294"/>
    </location>
</feature>
<dbReference type="CDD" id="cd14016">
    <property type="entry name" value="STKc_CK1"/>
    <property type="match status" value="1"/>
</dbReference>
<evidence type="ECO:0000313" key="4">
    <source>
        <dbReference type="EMBL" id="KLO07619.1"/>
    </source>
</evidence>
<dbReference type="PROSITE" id="PS00107">
    <property type="entry name" value="PROTEIN_KINASE_ATP"/>
    <property type="match status" value="1"/>
</dbReference>
<feature type="region of interest" description="Disordered" evidence="2">
    <location>
        <begin position="334"/>
        <end position="478"/>
    </location>
</feature>
<protein>
    <submittedName>
        <fullName evidence="4">Kinase-like protein</fullName>
    </submittedName>
</protein>
<dbReference type="Pfam" id="PF00069">
    <property type="entry name" value="Pkinase"/>
    <property type="match status" value="1"/>
</dbReference>
<dbReference type="InterPro" id="IPR050235">
    <property type="entry name" value="CK1_Ser-Thr_kinase"/>
</dbReference>
<evidence type="ECO:0000313" key="5">
    <source>
        <dbReference type="Proteomes" id="UP000053477"/>
    </source>
</evidence>
<feature type="binding site" evidence="1">
    <location>
        <position position="46"/>
    </location>
    <ligand>
        <name>ATP</name>
        <dbReference type="ChEBI" id="CHEBI:30616"/>
    </ligand>
</feature>
<reference evidence="4 5" key="1">
    <citation type="submission" date="2015-04" db="EMBL/GenBank/DDBJ databases">
        <title>Complete genome sequence of Schizopora paradoxa KUC8140, a cosmopolitan wood degrader in East Asia.</title>
        <authorList>
            <consortium name="DOE Joint Genome Institute"/>
            <person name="Min B."/>
            <person name="Park H."/>
            <person name="Jang Y."/>
            <person name="Kim J.-J."/>
            <person name="Kim K.H."/>
            <person name="Pangilinan J."/>
            <person name="Lipzen A."/>
            <person name="Riley R."/>
            <person name="Grigoriev I.V."/>
            <person name="Spatafora J.W."/>
            <person name="Choi I.-G."/>
        </authorList>
    </citation>
    <scope>NUCLEOTIDE SEQUENCE [LARGE SCALE GENOMIC DNA]</scope>
    <source>
        <strain evidence="4 5">KUC8140</strain>
    </source>
</reference>
<gene>
    <name evidence="4" type="ORF">SCHPADRAFT_1001530</name>
</gene>
<dbReference type="GO" id="GO:0005524">
    <property type="term" value="F:ATP binding"/>
    <property type="evidence" value="ECO:0007669"/>
    <property type="project" value="UniProtKB-UniRule"/>
</dbReference>
<proteinExistence type="predicted"/>
<keyword evidence="1" id="KW-0067">ATP-binding</keyword>
<dbReference type="PANTHER" id="PTHR11909">
    <property type="entry name" value="CASEIN KINASE-RELATED"/>
    <property type="match status" value="1"/>
</dbReference>
<sequence>MYFEGEYIAVPQRIGNWLLQDKLGSGFSGAIYKAVNPYNGQVAAVKLQHVDHECPTNQYERLFYPALQGGIGMPTMWASGVHGVFDYLVIDLLGPSLDNLYRQNNKIMDLRSVLSIGMQVLSRLEFMHTRGILHRDIQLGNCVIGLGPYAGTIFMIDFGFSKFYLDRYTRKHIPDSRKKRDFIGNYWFSSVNVHCRGRVPSRRDDLEALALMLIHMLTPNGLPWTRNGVPKYSYQGDKLISEKLRARPEDLCHGLPDVFEDFLRYCRRLKFAECPDYEHWRSEFAELASEHGFVDQVGRVTEQFFWPPIVPVPAQPKQPAVDMNAVLRDIANINLGGHAPMPQPHQNAPVNEIEDDDEDEDDEDDDEEESESESDGEDEVSSEDEHEYRFVPVADTRTKSREDRSAPTKKTSAASVPPFATLSDGSTTDSGPRTPVDEGRGSSAPSLKKKAPSVASGSQVNVENPSMPSQRAPLATIPPSKVAQPEVIVISSGDENDSSKRQVGRTQKAAVMRRLTTSASKAVDNKELGRLVGEFIQVLRSNSSKFMTKEGFAFLDALESQLVDPDVFVVDSKQKVHATRSADPLQGMRKQASHTETIKFLRQRIASSNQPLGNEQIGALLGAFSKALRKGAARTVTTDGFAFLVGLEASLQRT</sequence>
<feature type="compositionally biased region" description="Polar residues" evidence="2">
    <location>
        <begin position="457"/>
        <end position="469"/>
    </location>
</feature>
<feature type="compositionally biased region" description="Basic and acidic residues" evidence="2">
    <location>
        <begin position="396"/>
        <end position="406"/>
    </location>
</feature>
<dbReference type="SUPFAM" id="SSF56112">
    <property type="entry name" value="Protein kinase-like (PK-like)"/>
    <property type="match status" value="1"/>
</dbReference>
<keyword evidence="5" id="KW-1185">Reference proteome</keyword>
<dbReference type="EMBL" id="KQ086129">
    <property type="protein sequence ID" value="KLO07619.1"/>
    <property type="molecule type" value="Genomic_DNA"/>
</dbReference>
<dbReference type="AlphaFoldDB" id="A0A0H2R6Z4"/>
<dbReference type="Gene3D" id="1.10.510.10">
    <property type="entry name" value="Transferase(Phosphotransferase) domain 1"/>
    <property type="match status" value="1"/>
</dbReference>
<feature type="compositionally biased region" description="Acidic residues" evidence="2">
    <location>
        <begin position="352"/>
        <end position="385"/>
    </location>
</feature>
<dbReference type="SMART" id="SM00220">
    <property type="entry name" value="S_TKc"/>
    <property type="match status" value="1"/>
</dbReference>
<dbReference type="PROSITE" id="PS50011">
    <property type="entry name" value="PROTEIN_KINASE_DOM"/>
    <property type="match status" value="1"/>
</dbReference>
<keyword evidence="4" id="KW-0418">Kinase</keyword>
<name>A0A0H2R6Z4_9AGAM</name>
<dbReference type="InParanoid" id="A0A0H2R6Z4"/>
<keyword evidence="1" id="KW-0547">Nucleotide-binding</keyword>
<dbReference type="InterPro" id="IPR000719">
    <property type="entry name" value="Prot_kinase_dom"/>
</dbReference>
<evidence type="ECO:0000259" key="3">
    <source>
        <dbReference type="PROSITE" id="PS50011"/>
    </source>
</evidence>
<evidence type="ECO:0000256" key="1">
    <source>
        <dbReference type="PROSITE-ProRule" id="PRU10141"/>
    </source>
</evidence>
<dbReference type="Proteomes" id="UP000053477">
    <property type="component" value="Unassembled WGS sequence"/>
</dbReference>
<accession>A0A0H2R6Z4</accession>